<evidence type="ECO:0000256" key="1">
    <source>
        <dbReference type="SAM" id="Phobius"/>
    </source>
</evidence>
<evidence type="ECO:0000313" key="3">
    <source>
        <dbReference type="Proteomes" id="UP000234748"/>
    </source>
</evidence>
<feature type="transmembrane region" description="Helical" evidence="1">
    <location>
        <begin position="102"/>
        <end position="118"/>
    </location>
</feature>
<keyword evidence="3" id="KW-1185">Reference proteome</keyword>
<dbReference type="EMBL" id="PGUY01000030">
    <property type="protein sequence ID" value="PLT29995.1"/>
    <property type="molecule type" value="Genomic_DNA"/>
</dbReference>
<name>A0A2N5M6M9_9BACI</name>
<sequence length="185" mass="22284">MKDNKQVRRLIDENYDQIHKLIQEKIEIWFDYVVFSSLWWLGVALSVIPWILWFIFRNKNSTDRILYSGFFVIIISIALDIVGDQFSLWHYRFNVIPIVPTYFPWDITLMPVTVMFILQIKPDTNPFIKAIVFAVFSAYIAEPFFHWLGIYVTLSWKYTYSVPIQFVIYLVAHYLSRRSHFSKFY</sequence>
<feature type="transmembrane region" description="Helical" evidence="1">
    <location>
        <begin position="38"/>
        <end position="56"/>
    </location>
</feature>
<gene>
    <name evidence="2" type="ORF">CUU66_09985</name>
</gene>
<dbReference type="InterPro" id="IPR048147">
    <property type="entry name" value="CBO0543-like"/>
</dbReference>
<protein>
    <submittedName>
        <fullName evidence="2">Uncharacterized protein</fullName>
    </submittedName>
</protein>
<dbReference type="Proteomes" id="UP000234748">
    <property type="component" value="Unassembled WGS sequence"/>
</dbReference>
<dbReference type="AlphaFoldDB" id="A0A2N5M6M9"/>
<reference evidence="2 3" key="1">
    <citation type="submission" date="2017-11" db="EMBL/GenBank/DDBJ databases">
        <title>Comparitive Functional Genomics of Dry Heat Resistant strains isolated from the Viking Spacecraft.</title>
        <authorList>
            <person name="Seuylemezian A."/>
            <person name="Cooper K."/>
            <person name="Vaishampayan P."/>
        </authorList>
    </citation>
    <scope>NUCLEOTIDE SEQUENCE [LARGE SCALE GENOMIC DNA]</scope>
    <source>
        <strain evidence="2 3">V1-29</strain>
    </source>
</reference>
<dbReference type="NCBIfam" id="NF041644">
    <property type="entry name" value="CBO0543_fam"/>
    <property type="match status" value="1"/>
</dbReference>
<organism evidence="2 3">
    <name type="scientific">Peribacillus deserti</name>
    <dbReference type="NCBI Taxonomy" id="673318"/>
    <lineage>
        <taxon>Bacteria</taxon>
        <taxon>Bacillati</taxon>
        <taxon>Bacillota</taxon>
        <taxon>Bacilli</taxon>
        <taxon>Bacillales</taxon>
        <taxon>Bacillaceae</taxon>
        <taxon>Peribacillus</taxon>
    </lineage>
</organism>
<accession>A0A2N5M6M9</accession>
<dbReference type="OrthoDB" id="1679483at2"/>
<comment type="caution">
    <text evidence="2">The sequence shown here is derived from an EMBL/GenBank/DDBJ whole genome shotgun (WGS) entry which is preliminary data.</text>
</comment>
<feature type="transmembrane region" description="Helical" evidence="1">
    <location>
        <begin position="158"/>
        <end position="175"/>
    </location>
</feature>
<evidence type="ECO:0000313" key="2">
    <source>
        <dbReference type="EMBL" id="PLT29995.1"/>
    </source>
</evidence>
<proteinExistence type="predicted"/>
<dbReference type="RefSeq" id="WP_101641640.1">
    <property type="nucleotide sequence ID" value="NZ_PGUY01000030.1"/>
</dbReference>
<feature type="transmembrane region" description="Helical" evidence="1">
    <location>
        <begin position="65"/>
        <end position="82"/>
    </location>
</feature>
<feature type="transmembrane region" description="Helical" evidence="1">
    <location>
        <begin position="130"/>
        <end position="152"/>
    </location>
</feature>
<keyword evidence="1" id="KW-1133">Transmembrane helix</keyword>
<keyword evidence="1" id="KW-0472">Membrane</keyword>
<keyword evidence="1" id="KW-0812">Transmembrane</keyword>